<evidence type="ECO:0000256" key="1">
    <source>
        <dbReference type="ARBA" id="ARBA00009283"/>
    </source>
</evidence>
<keyword evidence="2" id="KW-0378">Hydrolase</keyword>
<reference evidence="4 5" key="1">
    <citation type="submission" date="2019-07" db="EMBL/GenBank/DDBJ databases">
        <authorList>
            <person name="Jastrzebski P J."/>
            <person name="Paukszto L."/>
            <person name="Jastrzebski P J."/>
        </authorList>
    </citation>
    <scope>NUCLEOTIDE SEQUENCE [LARGE SCALE GENOMIC DNA]</scope>
    <source>
        <strain evidence="4 5">WMS-il1</strain>
    </source>
</reference>
<dbReference type="InterPro" id="IPR000407">
    <property type="entry name" value="GDA1_CD39_NTPase"/>
</dbReference>
<keyword evidence="3" id="KW-0472">Membrane</keyword>
<dbReference type="AlphaFoldDB" id="A0A564YFR3"/>
<protein>
    <submittedName>
        <fullName evidence="4">Uncharacterized protein</fullName>
    </submittedName>
</protein>
<dbReference type="Gene3D" id="3.30.420.40">
    <property type="match status" value="1"/>
</dbReference>
<dbReference type="PANTHER" id="PTHR11782">
    <property type="entry name" value="ADENOSINE/GUANOSINE DIPHOSPHATASE"/>
    <property type="match status" value="1"/>
</dbReference>
<evidence type="ECO:0000256" key="3">
    <source>
        <dbReference type="SAM" id="Phobius"/>
    </source>
</evidence>
<sequence length="358" mass="39706">PIQPPSYDTIFNCDEIQIDPPPPTPPAHEKLTKFLLHSSIVAVVLIVPTLIILAVCLGITRNQPTRYLLAIDCGLKASKFSLFRYKENPFRTNAWIEQLSYSSISPGITSYVDNPAAGADAILQQANSVITNEVPKDSQKDTRVFLGAVAGVRLLEYQDKRKADALVKAVQDAFRGPNLAGMVMDVPEDVKVVPGIEQGYDAWLAVNYLEGKFGTAIHKIWETVNAFVGGTALRIKMSLSRYTDIVDNFCRQDWRAIPGEQKPPGDRCLHGWLVREMLKYYGFKSEAEWANITFFGGDGRNMASWSTGYALNSSSKIPSTSPKIKMDATGYSIGIIFLINALLIAILVLILNCRYRKQ</sequence>
<evidence type="ECO:0000313" key="4">
    <source>
        <dbReference type="EMBL" id="VUZ46101.1"/>
    </source>
</evidence>
<keyword evidence="3" id="KW-1133">Transmembrane helix</keyword>
<dbReference type="GO" id="GO:0004382">
    <property type="term" value="F:GDP phosphatase activity"/>
    <property type="evidence" value="ECO:0007669"/>
    <property type="project" value="TreeGrafter"/>
</dbReference>
<dbReference type="GO" id="GO:0017111">
    <property type="term" value="F:ribonucleoside triphosphate phosphatase activity"/>
    <property type="evidence" value="ECO:0007669"/>
    <property type="project" value="TreeGrafter"/>
</dbReference>
<dbReference type="EMBL" id="CABIJS010000202">
    <property type="protein sequence ID" value="VUZ46101.1"/>
    <property type="molecule type" value="Genomic_DNA"/>
</dbReference>
<organism evidence="4 5">
    <name type="scientific">Hymenolepis diminuta</name>
    <name type="common">Rat tapeworm</name>
    <dbReference type="NCBI Taxonomy" id="6216"/>
    <lineage>
        <taxon>Eukaryota</taxon>
        <taxon>Metazoa</taxon>
        <taxon>Spiralia</taxon>
        <taxon>Lophotrochozoa</taxon>
        <taxon>Platyhelminthes</taxon>
        <taxon>Cestoda</taxon>
        <taxon>Eucestoda</taxon>
        <taxon>Cyclophyllidea</taxon>
        <taxon>Hymenolepididae</taxon>
        <taxon>Hymenolepis</taxon>
    </lineage>
</organism>
<proteinExistence type="inferred from homology"/>
<feature type="non-terminal residue" evidence="4">
    <location>
        <position position="1"/>
    </location>
</feature>
<feature type="transmembrane region" description="Helical" evidence="3">
    <location>
        <begin position="34"/>
        <end position="59"/>
    </location>
</feature>
<evidence type="ECO:0000256" key="2">
    <source>
        <dbReference type="ARBA" id="ARBA00022801"/>
    </source>
</evidence>
<accession>A0A564YFR3</accession>
<dbReference type="GO" id="GO:0009134">
    <property type="term" value="P:nucleoside diphosphate catabolic process"/>
    <property type="evidence" value="ECO:0007669"/>
    <property type="project" value="TreeGrafter"/>
</dbReference>
<dbReference type="GO" id="GO:0045134">
    <property type="term" value="F:UDP phosphatase activity"/>
    <property type="evidence" value="ECO:0007669"/>
    <property type="project" value="TreeGrafter"/>
</dbReference>
<gene>
    <name evidence="4" type="ORF">WMSIL1_LOCUS5953</name>
</gene>
<dbReference type="PANTHER" id="PTHR11782:SF83">
    <property type="entry name" value="GUANOSINE-DIPHOSPHATASE"/>
    <property type="match status" value="1"/>
</dbReference>
<evidence type="ECO:0000313" key="5">
    <source>
        <dbReference type="Proteomes" id="UP000321570"/>
    </source>
</evidence>
<comment type="similarity">
    <text evidence="1">Belongs to the GDA1/CD39 NTPase family.</text>
</comment>
<dbReference type="Proteomes" id="UP000321570">
    <property type="component" value="Unassembled WGS sequence"/>
</dbReference>
<name>A0A564YFR3_HYMDI</name>
<dbReference type="GO" id="GO:0016020">
    <property type="term" value="C:membrane"/>
    <property type="evidence" value="ECO:0007669"/>
    <property type="project" value="TreeGrafter"/>
</dbReference>
<dbReference type="Gene3D" id="3.30.420.150">
    <property type="entry name" value="Exopolyphosphatase. Domain 2"/>
    <property type="match status" value="1"/>
</dbReference>
<feature type="transmembrane region" description="Helical" evidence="3">
    <location>
        <begin position="331"/>
        <end position="351"/>
    </location>
</feature>
<keyword evidence="3" id="KW-0812">Transmembrane</keyword>
<keyword evidence="5" id="KW-1185">Reference proteome</keyword>
<dbReference type="Pfam" id="PF01150">
    <property type="entry name" value="GDA1_CD39"/>
    <property type="match status" value="1"/>
</dbReference>